<feature type="region of interest" description="Disordered" evidence="1">
    <location>
        <begin position="190"/>
        <end position="229"/>
    </location>
</feature>
<accession>A0A1L8DD48</accession>
<reference evidence="2" key="1">
    <citation type="submission" date="2016-12" db="EMBL/GenBank/DDBJ databases">
        <title>An insight into the sialome and mialome of the sand fly, Nyssomyia neivai.</title>
        <authorList>
            <person name="Sebastian V."/>
            <person name="Goulart T.M."/>
            <person name="Oliveira W."/>
            <person name="Calvo E."/>
            <person name="Oliveira L.F."/>
            <person name="Pinto M.C."/>
            <person name="Rosselino A.M."/>
            <person name="Ribeiro J.M."/>
        </authorList>
    </citation>
    <scope>NUCLEOTIDE SEQUENCE</scope>
</reference>
<feature type="compositionally biased region" description="Polar residues" evidence="1">
    <location>
        <begin position="75"/>
        <end position="94"/>
    </location>
</feature>
<name>A0A1L8DD48_9DIPT</name>
<feature type="region of interest" description="Disordered" evidence="1">
    <location>
        <begin position="397"/>
        <end position="423"/>
    </location>
</feature>
<dbReference type="EMBL" id="GFDF01009701">
    <property type="protein sequence ID" value="JAV04383.1"/>
    <property type="molecule type" value="Transcribed_RNA"/>
</dbReference>
<dbReference type="PANTHER" id="PTHR41156:SF1">
    <property type="entry name" value="ZASP-LIKE MOTIF DOMAIN-CONTAINING PROTEIN"/>
    <property type="match status" value="1"/>
</dbReference>
<evidence type="ECO:0000256" key="1">
    <source>
        <dbReference type="SAM" id="MobiDB-lite"/>
    </source>
</evidence>
<feature type="compositionally biased region" description="Polar residues" evidence="1">
    <location>
        <begin position="333"/>
        <end position="342"/>
    </location>
</feature>
<feature type="compositionally biased region" description="Low complexity" evidence="1">
    <location>
        <begin position="469"/>
        <end position="479"/>
    </location>
</feature>
<feature type="compositionally biased region" description="Pro residues" evidence="1">
    <location>
        <begin position="407"/>
        <end position="421"/>
    </location>
</feature>
<evidence type="ECO:0000313" key="2">
    <source>
        <dbReference type="EMBL" id="JAV04383.1"/>
    </source>
</evidence>
<dbReference type="AlphaFoldDB" id="A0A1L8DD48"/>
<proteinExistence type="predicted"/>
<feature type="region of interest" description="Disordered" evidence="1">
    <location>
        <begin position="333"/>
        <end position="355"/>
    </location>
</feature>
<feature type="region of interest" description="Disordered" evidence="1">
    <location>
        <begin position="75"/>
        <end position="100"/>
    </location>
</feature>
<feature type="region of interest" description="Disordered" evidence="1">
    <location>
        <begin position="468"/>
        <end position="488"/>
    </location>
</feature>
<dbReference type="PANTHER" id="PTHR41156">
    <property type="entry name" value="AGAP006184-PA"/>
    <property type="match status" value="1"/>
</dbReference>
<protein>
    <submittedName>
        <fullName evidence="2">Uncharacterized protein</fullName>
    </submittedName>
</protein>
<feature type="compositionally biased region" description="Polar residues" evidence="1">
    <location>
        <begin position="190"/>
        <end position="209"/>
    </location>
</feature>
<sequence length="630" mass="69796">MTTREQRQEYSSNVVRVLHPSRPLSPTNVEFDSNLASPALDYLLDDLQQSVSRPGSSLGHNASSNITTSREIQYLSPQNSSTVVRERSVSPSGQKSEKVYKTSSYEYKTSSATPSYSANAQANISQLDSLLDDLKHEREVTLDKLDRNTKDNDALIPGSSKIVKTTYTSSSNTRDGKGKPIVQRELHFETPTSNKLKSSRQEFSSSNYESKIEKNSSSHGDVNYGSYAPEKLGQESKTIITKSYNQSKSPVTTISNVDGGTLLHELPVESDILPRPGTKVTTTVRTYTYEVPDSDLVGNNSTIYRNESFNRLTNDTRRKRDLSPSYNTSLVTRTENTSTMSRNDGRPISPSPPVKKMYYQQDTLETSKTRTYSPTREPVYVPPYVPPVEKTVTYKHDTTDTSRSIVKPPPAGWKPNSPPGHPGSSTYFYREETNTTTNKRYPNDGYVPPPDMNGYPPVQPSPAVTYKYSSHTTTTNNTHRLPPDEVDDGVRLAPFPTDGIENIPNNTTPPKRLDDLLASFGDSTVKHYHENQIAEKPYTLTKDSLVETASPDQKIPSKNLAGPPVYYPPGELFLKKEESGAAWRAQGGYARGAGKYQYEAEEKSKSKSKSGGAVVPVCLPLCCAMPCSIM</sequence>
<organism evidence="2">
    <name type="scientific">Nyssomyia neivai</name>
    <dbReference type="NCBI Taxonomy" id="330878"/>
    <lineage>
        <taxon>Eukaryota</taxon>
        <taxon>Metazoa</taxon>
        <taxon>Ecdysozoa</taxon>
        <taxon>Arthropoda</taxon>
        <taxon>Hexapoda</taxon>
        <taxon>Insecta</taxon>
        <taxon>Pterygota</taxon>
        <taxon>Neoptera</taxon>
        <taxon>Endopterygota</taxon>
        <taxon>Diptera</taxon>
        <taxon>Nematocera</taxon>
        <taxon>Psychodoidea</taxon>
        <taxon>Psychodidae</taxon>
        <taxon>Nyssomyia</taxon>
    </lineage>
</organism>